<reference evidence="7 8" key="2">
    <citation type="submission" date="2020-01" db="EMBL/GenBank/DDBJ databases">
        <title>Clostridiaceae sp. nov. isolated from the gut of human by culturomics.</title>
        <authorList>
            <person name="Chang Y."/>
        </authorList>
    </citation>
    <scope>NUCLEOTIDE SEQUENCE [LARGE SCALE GENOMIC DNA]</scope>
    <source>
        <strain evidence="7 8">DONG20-135</strain>
    </source>
</reference>
<dbReference type="Proteomes" id="UP000434036">
    <property type="component" value="Unassembled WGS sequence"/>
</dbReference>
<protein>
    <recommendedName>
        <fullName evidence="6">RDD domain-containing protein</fullName>
    </recommendedName>
</protein>
<dbReference type="InterPro" id="IPR010432">
    <property type="entry name" value="RDD"/>
</dbReference>
<feature type="transmembrane region" description="Helical" evidence="5">
    <location>
        <begin position="53"/>
        <end position="74"/>
    </location>
</feature>
<organism evidence="7 8">
    <name type="scientific">Copranaerobaculum intestinale</name>
    <dbReference type="NCBI Taxonomy" id="2692629"/>
    <lineage>
        <taxon>Bacteria</taxon>
        <taxon>Bacillati</taxon>
        <taxon>Bacillota</taxon>
        <taxon>Erysipelotrichia</taxon>
        <taxon>Erysipelotrichales</taxon>
        <taxon>Erysipelotrichaceae</taxon>
        <taxon>Copranaerobaculum</taxon>
    </lineage>
</organism>
<keyword evidence="3 5" id="KW-1133">Transmembrane helix</keyword>
<proteinExistence type="predicted"/>
<dbReference type="GO" id="GO:0016020">
    <property type="term" value="C:membrane"/>
    <property type="evidence" value="ECO:0007669"/>
    <property type="project" value="UniProtKB-SubCell"/>
</dbReference>
<evidence type="ECO:0000313" key="7">
    <source>
        <dbReference type="EMBL" id="MXQ72739.1"/>
    </source>
</evidence>
<keyword evidence="2 5" id="KW-0812">Transmembrane</keyword>
<keyword evidence="8" id="KW-1185">Reference proteome</keyword>
<dbReference type="Pfam" id="PF06271">
    <property type="entry name" value="RDD"/>
    <property type="match status" value="1"/>
</dbReference>
<gene>
    <name evidence="7" type="ORF">GSF08_02105</name>
</gene>
<evidence type="ECO:0000259" key="6">
    <source>
        <dbReference type="Pfam" id="PF06271"/>
    </source>
</evidence>
<feature type="transmembrane region" description="Helical" evidence="5">
    <location>
        <begin position="114"/>
        <end position="139"/>
    </location>
</feature>
<comment type="caution">
    <text evidence="7">The sequence shown here is derived from an EMBL/GenBank/DDBJ whole genome shotgun (WGS) entry which is preliminary data.</text>
</comment>
<evidence type="ECO:0000256" key="2">
    <source>
        <dbReference type="ARBA" id="ARBA00022692"/>
    </source>
</evidence>
<comment type="subcellular location">
    <subcellularLocation>
        <location evidence="1">Membrane</location>
        <topology evidence="1">Multi-pass membrane protein</topology>
    </subcellularLocation>
</comment>
<evidence type="ECO:0000313" key="8">
    <source>
        <dbReference type="Proteomes" id="UP000434036"/>
    </source>
</evidence>
<dbReference type="EMBL" id="WUUQ01000001">
    <property type="protein sequence ID" value="MXQ72739.1"/>
    <property type="molecule type" value="Genomic_DNA"/>
</dbReference>
<keyword evidence="4 5" id="KW-0472">Membrane</keyword>
<dbReference type="RefSeq" id="WP_160624222.1">
    <property type="nucleotide sequence ID" value="NZ_WUUQ01000001.1"/>
</dbReference>
<sequence length="171" mass="20123">MEEKKQSNHSQKMMMILNYVYDMIGILMPITLFIDSFILVFGNVISFTVLEIIMYWMFPVLLISLLGFNLFLIIRYGGTCGNLLLHLSLYQENQIPASITVKCRRELLEKAVPFVGLYLLFHTFGVLLYFFFCILFILVDRHHRSWVDVLLHTRLSGKVRIEQEERIVIQI</sequence>
<accession>A0A6N8U856</accession>
<evidence type="ECO:0000256" key="1">
    <source>
        <dbReference type="ARBA" id="ARBA00004141"/>
    </source>
</evidence>
<feature type="domain" description="RDD" evidence="6">
    <location>
        <begin position="20"/>
        <end position="150"/>
    </location>
</feature>
<evidence type="ECO:0000256" key="4">
    <source>
        <dbReference type="ARBA" id="ARBA00023136"/>
    </source>
</evidence>
<feature type="transmembrane region" description="Helical" evidence="5">
    <location>
        <begin position="20"/>
        <end position="41"/>
    </location>
</feature>
<evidence type="ECO:0000256" key="3">
    <source>
        <dbReference type="ARBA" id="ARBA00022989"/>
    </source>
</evidence>
<dbReference type="AlphaFoldDB" id="A0A6N8U856"/>
<reference evidence="7 8" key="1">
    <citation type="submission" date="2019-12" db="EMBL/GenBank/DDBJ databases">
        <authorList>
            <person name="Yang R."/>
        </authorList>
    </citation>
    <scope>NUCLEOTIDE SEQUENCE [LARGE SCALE GENOMIC DNA]</scope>
    <source>
        <strain evidence="7 8">DONG20-135</strain>
    </source>
</reference>
<evidence type="ECO:0000256" key="5">
    <source>
        <dbReference type="SAM" id="Phobius"/>
    </source>
</evidence>
<name>A0A6N8U856_9FIRM</name>